<comment type="caution">
    <text evidence="6">The sequence shown here is derived from an EMBL/GenBank/DDBJ whole genome shotgun (WGS) entry which is preliminary data.</text>
</comment>
<dbReference type="GO" id="GO:0005576">
    <property type="term" value="C:extracellular region"/>
    <property type="evidence" value="ECO:0007669"/>
    <property type="project" value="InterPro"/>
</dbReference>
<organism evidence="6 7">
    <name type="scientific">Catellatospora methionotrophica</name>
    <dbReference type="NCBI Taxonomy" id="121620"/>
    <lineage>
        <taxon>Bacteria</taxon>
        <taxon>Bacillati</taxon>
        <taxon>Actinomycetota</taxon>
        <taxon>Actinomycetes</taxon>
        <taxon>Micromonosporales</taxon>
        <taxon>Micromonosporaceae</taxon>
        <taxon>Catellatospora</taxon>
    </lineage>
</organism>
<evidence type="ECO:0000256" key="2">
    <source>
        <dbReference type="ARBA" id="ARBA00022801"/>
    </source>
</evidence>
<evidence type="ECO:0000256" key="3">
    <source>
        <dbReference type="SAM" id="MobiDB-lite"/>
    </source>
</evidence>
<proteinExistence type="predicted"/>
<dbReference type="AlphaFoldDB" id="A0A8J3LDH4"/>
<dbReference type="InterPro" id="IPR003610">
    <property type="entry name" value="CBM5/12"/>
</dbReference>
<accession>A0A8J3LDH4</accession>
<dbReference type="SUPFAM" id="SSF51055">
    <property type="entry name" value="Carbohydrate binding domain"/>
    <property type="match status" value="1"/>
</dbReference>
<evidence type="ECO:0000256" key="4">
    <source>
        <dbReference type="SAM" id="SignalP"/>
    </source>
</evidence>
<feature type="domain" description="Chitin-binding type-3" evidence="5">
    <location>
        <begin position="267"/>
        <end position="313"/>
    </location>
</feature>
<dbReference type="Gene3D" id="2.70.50.50">
    <property type="entry name" value="chitin-binding protein cbp21"/>
    <property type="match status" value="1"/>
</dbReference>
<evidence type="ECO:0000256" key="1">
    <source>
        <dbReference type="ARBA" id="ARBA00022729"/>
    </source>
</evidence>
<keyword evidence="7" id="KW-1185">Reference proteome</keyword>
<dbReference type="Pfam" id="PF02839">
    <property type="entry name" value="CBM_5_12"/>
    <property type="match status" value="1"/>
</dbReference>
<dbReference type="RefSeq" id="WP_166387783.1">
    <property type="nucleotide sequence ID" value="NZ_BAAATT010000010.1"/>
</dbReference>
<dbReference type="InterPro" id="IPR051024">
    <property type="entry name" value="GlcNAc_Chitin_IntDeg"/>
</dbReference>
<feature type="compositionally biased region" description="Pro residues" evidence="3">
    <location>
        <begin position="224"/>
        <end position="240"/>
    </location>
</feature>
<dbReference type="Pfam" id="PF03067">
    <property type="entry name" value="LPMO_10"/>
    <property type="match status" value="1"/>
</dbReference>
<reference evidence="6" key="1">
    <citation type="submission" date="2021-01" db="EMBL/GenBank/DDBJ databases">
        <title>Whole genome shotgun sequence of Catellatospora methionotrophica NBRC 14553.</title>
        <authorList>
            <person name="Komaki H."/>
            <person name="Tamura T."/>
        </authorList>
    </citation>
    <scope>NUCLEOTIDE SEQUENCE</scope>
    <source>
        <strain evidence="6">NBRC 14553</strain>
    </source>
</reference>
<dbReference type="CDD" id="cd12214">
    <property type="entry name" value="ChiA1_BD"/>
    <property type="match status" value="1"/>
</dbReference>
<feature type="compositionally biased region" description="Low complexity" evidence="3">
    <location>
        <begin position="241"/>
        <end position="251"/>
    </location>
</feature>
<evidence type="ECO:0000313" key="6">
    <source>
        <dbReference type="EMBL" id="GIG16213.1"/>
    </source>
</evidence>
<dbReference type="Gene3D" id="2.10.10.20">
    <property type="entry name" value="Carbohydrate-binding module superfamily 5/12"/>
    <property type="match status" value="1"/>
</dbReference>
<dbReference type="SMART" id="SM00495">
    <property type="entry name" value="ChtBD3"/>
    <property type="match status" value="1"/>
</dbReference>
<dbReference type="InterPro" id="IPR004302">
    <property type="entry name" value="Cellulose/chitin-bd_N"/>
</dbReference>
<protein>
    <recommendedName>
        <fullName evidence="5">Chitin-binding type-3 domain-containing protein</fullName>
    </recommendedName>
</protein>
<dbReference type="PANTHER" id="PTHR34823">
    <property type="entry name" value="GLCNAC-BINDING PROTEIN A"/>
    <property type="match status" value="1"/>
</dbReference>
<evidence type="ECO:0000259" key="5">
    <source>
        <dbReference type="SMART" id="SM00495"/>
    </source>
</evidence>
<dbReference type="GO" id="GO:0005975">
    <property type="term" value="P:carbohydrate metabolic process"/>
    <property type="evidence" value="ECO:0007669"/>
    <property type="project" value="InterPro"/>
</dbReference>
<sequence length="313" mass="32530">MRAVTRAALATTVLALAPTLAVIALTGPASSHGTMTNPASRVYTCYLEGPESPDTNACKAVVALGGTQPLYDWNEVNVANAAGQHRSIIPDGKLCSANRTKYAGLDLGRGDWPTTTLPASGAYTFRIRATAPHLGTWQLYITRPGYNPVTPLRWSDLEASPFLTVTNPAVTDGYYHLAGTIPSGHPGRHLIYMVWQRSDSPEAFYSCADVVLGGTVPSPSVSPSAPPSPSASPSAPPSPSASPSRSPSASPSAPPSSSPSASPTGSYPAWAPNVGYATGARVTYQGVVYACRQAHTSLSGWEPATTPALWVAV</sequence>
<keyword evidence="2" id="KW-0378">Hydrolase</keyword>
<dbReference type="GO" id="GO:0030246">
    <property type="term" value="F:carbohydrate binding"/>
    <property type="evidence" value="ECO:0007669"/>
    <property type="project" value="InterPro"/>
</dbReference>
<dbReference type="SUPFAM" id="SSF81296">
    <property type="entry name" value="E set domains"/>
    <property type="match status" value="1"/>
</dbReference>
<dbReference type="PANTHER" id="PTHR34823:SF1">
    <property type="entry name" value="CHITIN-BINDING TYPE-4 DOMAIN-CONTAINING PROTEIN"/>
    <property type="match status" value="1"/>
</dbReference>
<feature type="region of interest" description="Disordered" evidence="3">
    <location>
        <begin position="217"/>
        <end position="265"/>
    </location>
</feature>
<feature type="signal peptide" evidence="4">
    <location>
        <begin position="1"/>
        <end position="31"/>
    </location>
</feature>
<name>A0A8J3LDH4_9ACTN</name>
<evidence type="ECO:0000313" key="7">
    <source>
        <dbReference type="Proteomes" id="UP000660339"/>
    </source>
</evidence>
<gene>
    <name evidence="6" type="ORF">Cme02nite_45450</name>
</gene>
<dbReference type="GO" id="GO:0004553">
    <property type="term" value="F:hydrolase activity, hydrolyzing O-glycosyl compounds"/>
    <property type="evidence" value="ECO:0007669"/>
    <property type="project" value="InterPro"/>
</dbReference>
<feature type="chain" id="PRO_5038888919" description="Chitin-binding type-3 domain-containing protein" evidence="4">
    <location>
        <begin position="32"/>
        <end position="313"/>
    </location>
</feature>
<dbReference type="Proteomes" id="UP000660339">
    <property type="component" value="Unassembled WGS sequence"/>
</dbReference>
<dbReference type="InterPro" id="IPR014756">
    <property type="entry name" value="Ig_E-set"/>
</dbReference>
<keyword evidence="1 4" id="KW-0732">Signal</keyword>
<dbReference type="EMBL" id="BONJ01000026">
    <property type="protein sequence ID" value="GIG16213.1"/>
    <property type="molecule type" value="Genomic_DNA"/>
</dbReference>
<dbReference type="InterPro" id="IPR036573">
    <property type="entry name" value="CBM_sf_5/12"/>
</dbReference>
<dbReference type="CDD" id="cd21177">
    <property type="entry name" value="LPMO_AA10"/>
    <property type="match status" value="1"/>
</dbReference>